<comment type="caution">
    <text evidence="3">The sequence shown here is derived from an EMBL/GenBank/DDBJ whole genome shotgun (WGS) entry which is preliminary data.</text>
</comment>
<feature type="region of interest" description="Disordered" evidence="2">
    <location>
        <begin position="1"/>
        <end position="88"/>
    </location>
</feature>
<evidence type="ECO:0000313" key="3">
    <source>
        <dbReference type="EMBL" id="KAF2871747.1"/>
    </source>
</evidence>
<sequence length="319" mass="36133">MNSENKESSPCLKQPSTKNLHHNTKCTPTSPFAETSALHNPNKANPQRIKPHTHKSQRRCLPRTPNTTRPTFTMDGRPRSTSRGFQRNLTSAEVRPRAPQYSVPVDASLVRTKSRARRHLESKVEVLEREAADSKILNRTLMGLLLILFYFCLPSSSTVKDGAKQIEQTYEDHKPDSTAFKEYFFPNHTDIESPRVPTIHSRWEKFMHPFEEFTAAHLNFILEEKDPFKMLNIENTGDAYKSEPNLNSHVEHLKDPFLPKKCIGEKAKYYSGICGMAIKRYDDAAAEVKKHWQKAKASAASKAAQTPATTTSVDSNPTA</sequence>
<feature type="region of interest" description="Disordered" evidence="2">
    <location>
        <begin position="296"/>
        <end position="319"/>
    </location>
</feature>
<evidence type="ECO:0000256" key="2">
    <source>
        <dbReference type="SAM" id="MobiDB-lite"/>
    </source>
</evidence>
<keyword evidence="1" id="KW-0175">Coiled coil</keyword>
<evidence type="ECO:0000313" key="4">
    <source>
        <dbReference type="Proteomes" id="UP000481861"/>
    </source>
</evidence>
<protein>
    <submittedName>
        <fullName evidence="3">Uncharacterized protein</fullName>
    </submittedName>
</protein>
<organism evidence="3 4">
    <name type="scientific">Massariosphaeria phaeospora</name>
    <dbReference type="NCBI Taxonomy" id="100035"/>
    <lineage>
        <taxon>Eukaryota</taxon>
        <taxon>Fungi</taxon>
        <taxon>Dikarya</taxon>
        <taxon>Ascomycota</taxon>
        <taxon>Pezizomycotina</taxon>
        <taxon>Dothideomycetes</taxon>
        <taxon>Pleosporomycetidae</taxon>
        <taxon>Pleosporales</taxon>
        <taxon>Pleosporales incertae sedis</taxon>
        <taxon>Massariosphaeria</taxon>
    </lineage>
</organism>
<reference evidence="3 4" key="1">
    <citation type="submission" date="2020-01" db="EMBL/GenBank/DDBJ databases">
        <authorList>
            <consortium name="DOE Joint Genome Institute"/>
            <person name="Haridas S."/>
            <person name="Albert R."/>
            <person name="Binder M."/>
            <person name="Bloem J."/>
            <person name="Labutti K."/>
            <person name="Salamov A."/>
            <person name="Andreopoulos B."/>
            <person name="Baker S.E."/>
            <person name="Barry K."/>
            <person name="Bills G."/>
            <person name="Bluhm B.H."/>
            <person name="Cannon C."/>
            <person name="Castanera R."/>
            <person name="Culley D.E."/>
            <person name="Daum C."/>
            <person name="Ezra D."/>
            <person name="Gonzalez J.B."/>
            <person name="Henrissat B."/>
            <person name="Kuo A."/>
            <person name="Liang C."/>
            <person name="Lipzen A."/>
            <person name="Lutzoni F."/>
            <person name="Magnuson J."/>
            <person name="Mondo S."/>
            <person name="Nolan M."/>
            <person name="Ohm R."/>
            <person name="Pangilinan J."/>
            <person name="Park H.-J.H."/>
            <person name="Ramirez L."/>
            <person name="Alfaro M."/>
            <person name="Sun H."/>
            <person name="Tritt A."/>
            <person name="Yoshinaga Y."/>
            <person name="Zwiers L.-H.L."/>
            <person name="Turgeon B.G."/>
            <person name="Goodwin S.B."/>
            <person name="Spatafora J.W."/>
            <person name="Crous P.W."/>
            <person name="Grigoriev I.V."/>
        </authorList>
    </citation>
    <scope>NUCLEOTIDE SEQUENCE [LARGE SCALE GENOMIC DNA]</scope>
    <source>
        <strain evidence="3 4">CBS 611.86</strain>
    </source>
</reference>
<feature type="compositionally biased region" description="Polar residues" evidence="2">
    <location>
        <begin position="79"/>
        <end position="88"/>
    </location>
</feature>
<dbReference type="AlphaFoldDB" id="A0A7C8IFI6"/>
<feature type="compositionally biased region" description="Low complexity" evidence="2">
    <location>
        <begin position="62"/>
        <end position="73"/>
    </location>
</feature>
<dbReference type="EMBL" id="JAADJZ010000011">
    <property type="protein sequence ID" value="KAF2871747.1"/>
    <property type="molecule type" value="Genomic_DNA"/>
</dbReference>
<accession>A0A7C8IFI6</accession>
<gene>
    <name evidence="3" type="ORF">BDV95DRAFT_48040</name>
</gene>
<feature type="compositionally biased region" description="Polar residues" evidence="2">
    <location>
        <begin position="25"/>
        <end position="45"/>
    </location>
</feature>
<feature type="compositionally biased region" description="Basic residues" evidence="2">
    <location>
        <begin position="49"/>
        <end position="61"/>
    </location>
</feature>
<proteinExistence type="predicted"/>
<keyword evidence="4" id="KW-1185">Reference proteome</keyword>
<name>A0A7C8IFI6_9PLEO</name>
<feature type="coiled-coil region" evidence="1">
    <location>
        <begin position="110"/>
        <end position="137"/>
    </location>
</feature>
<evidence type="ECO:0000256" key="1">
    <source>
        <dbReference type="SAM" id="Coils"/>
    </source>
</evidence>
<dbReference type="Proteomes" id="UP000481861">
    <property type="component" value="Unassembled WGS sequence"/>
</dbReference>
<feature type="compositionally biased region" description="Low complexity" evidence="2">
    <location>
        <begin position="296"/>
        <end position="312"/>
    </location>
</feature>